<dbReference type="Proteomes" id="UP000472839">
    <property type="component" value="Unassembled WGS sequence"/>
</dbReference>
<keyword evidence="4" id="KW-1134">Transmembrane beta strand</keyword>
<evidence type="ECO:0000313" key="9">
    <source>
        <dbReference type="EMBL" id="KAB7884303.1"/>
    </source>
</evidence>
<evidence type="ECO:0000256" key="6">
    <source>
        <dbReference type="ARBA" id="ARBA00023136"/>
    </source>
</evidence>
<keyword evidence="8" id="KW-0732">Signal</keyword>
<name>A0A6L4WN87_9BACT</name>
<dbReference type="Gene3D" id="1.20.1600.10">
    <property type="entry name" value="Outer membrane efflux proteins (OEP)"/>
    <property type="match status" value="1"/>
</dbReference>
<evidence type="ECO:0000256" key="3">
    <source>
        <dbReference type="ARBA" id="ARBA00022448"/>
    </source>
</evidence>
<dbReference type="GO" id="GO:0009279">
    <property type="term" value="C:cell outer membrane"/>
    <property type="evidence" value="ECO:0007669"/>
    <property type="project" value="UniProtKB-SubCell"/>
</dbReference>
<gene>
    <name evidence="10" type="ORF">GBG18_14550</name>
    <name evidence="9" type="ORF">GBG19_15955</name>
</gene>
<evidence type="ECO:0000256" key="4">
    <source>
        <dbReference type="ARBA" id="ARBA00022452"/>
    </source>
</evidence>
<evidence type="ECO:0000256" key="2">
    <source>
        <dbReference type="ARBA" id="ARBA00007613"/>
    </source>
</evidence>
<comment type="subcellular location">
    <subcellularLocation>
        <location evidence="1">Cell outer membrane</location>
    </subcellularLocation>
</comment>
<dbReference type="GO" id="GO:0015562">
    <property type="term" value="F:efflux transmembrane transporter activity"/>
    <property type="evidence" value="ECO:0007669"/>
    <property type="project" value="InterPro"/>
</dbReference>
<dbReference type="Pfam" id="PF02321">
    <property type="entry name" value="OEP"/>
    <property type="match status" value="1"/>
</dbReference>
<keyword evidence="7" id="KW-0998">Cell outer membrane</keyword>
<dbReference type="PANTHER" id="PTHR30026">
    <property type="entry name" value="OUTER MEMBRANE PROTEIN TOLC"/>
    <property type="match status" value="1"/>
</dbReference>
<dbReference type="AlphaFoldDB" id="A0A6L4WN87"/>
<keyword evidence="11" id="KW-1185">Reference proteome</keyword>
<feature type="signal peptide" evidence="8">
    <location>
        <begin position="1"/>
        <end position="22"/>
    </location>
</feature>
<proteinExistence type="inferred from homology"/>
<comment type="caution">
    <text evidence="9">The sequence shown here is derived from an EMBL/GenBank/DDBJ whole genome shotgun (WGS) entry which is preliminary data.</text>
</comment>
<dbReference type="InterPro" id="IPR051906">
    <property type="entry name" value="TolC-like"/>
</dbReference>
<sequence>MFKVNKRLLVCTILFGTMAVNAMTISEAVNAAVEKHPSIEVAKQEILVNEQKIKIAKSAFYPKVDLKVNYGNEDKKSKANTATSYTKENIDGGYHVEVVATQNIFNGYADSANVDKNQALHQSSEFKRISSIDKLSYDVIRTYLEILRLREVLKYEENSIKKFEDYYSLATKKSNVTGQKSETYTVKGTSVQRYKSGHTT</sequence>
<evidence type="ECO:0000313" key="12">
    <source>
        <dbReference type="Proteomes" id="UP000472839"/>
    </source>
</evidence>
<reference evidence="11 12" key="1">
    <citation type="submission" date="2019-10" db="EMBL/GenBank/DDBJ databases">
        <title>Poseidonibacter ostreae sp. nov., isolated from the gut of the Ostrea denselamellosa.</title>
        <authorList>
            <person name="Choi A."/>
        </authorList>
    </citation>
    <scope>NUCLEOTIDE SEQUENCE [LARGE SCALE GENOMIC DNA]</scope>
    <source>
        <strain evidence="9 12">SJOD-M-33</strain>
        <strain evidence="10 11">SJOD-M-5</strain>
    </source>
</reference>
<dbReference type="GO" id="GO:1990281">
    <property type="term" value="C:efflux pump complex"/>
    <property type="evidence" value="ECO:0007669"/>
    <property type="project" value="TreeGrafter"/>
</dbReference>
<dbReference type="InterPro" id="IPR003423">
    <property type="entry name" value="OMP_efflux"/>
</dbReference>
<protein>
    <recommendedName>
        <fullName evidence="13">TolC family protein</fullName>
    </recommendedName>
</protein>
<comment type="similarity">
    <text evidence="2">Belongs to the outer membrane factor (OMF) (TC 1.B.17) family.</text>
</comment>
<keyword evidence="3" id="KW-0813">Transport</keyword>
<dbReference type="GO" id="GO:0015288">
    <property type="term" value="F:porin activity"/>
    <property type="evidence" value="ECO:0007669"/>
    <property type="project" value="TreeGrafter"/>
</dbReference>
<dbReference type="EMBL" id="WFKK01000090">
    <property type="protein sequence ID" value="KAB7884303.1"/>
    <property type="molecule type" value="Genomic_DNA"/>
</dbReference>
<evidence type="ECO:0000256" key="7">
    <source>
        <dbReference type="ARBA" id="ARBA00023237"/>
    </source>
</evidence>
<evidence type="ECO:0000256" key="8">
    <source>
        <dbReference type="SAM" id="SignalP"/>
    </source>
</evidence>
<dbReference type="PANTHER" id="PTHR30026:SF22">
    <property type="entry name" value="OUTER MEMBRANE EFFLUX PROTEIN"/>
    <property type="match status" value="1"/>
</dbReference>
<feature type="chain" id="PRO_5027061442" description="TolC family protein" evidence="8">
    <location>
        <begin position="23"/>
        <end position="200"/>
    </location>
</feature>
<dbReference type="SUPFAM" id="SSF56954">
    <property type="entry name" value="Outer membrane efflux proteins (OEP)"/>
    <property type="match status" value="1"/>
</dbReference>
<evidence type="ECO:0000313" key="11">
    <source>
        <dbReference type="Proteomes" id="UP000461010"/>
    </source>
</evidence>
<keyword evidence="6" id="KW-0472">Membrane</keyword>
<dbReference type="Proteomes" id="UP000461010">
    <property type="component" value="Unassembled WGS sequence"/>
</dbReference>
<evidence type="ECO:0008006" key="13">
    <source>
        <dbReference type="Google" id="ProtNLM"/>
    </source>
</evidence>
<keyword evidence="5" id="KW-0812">Transmembrane</keyword>
<evidence type="ECO:0000256" key="5">
    <source>
        <dbReference type="ARBA" id="ARBA00022692"/>
    </source>
</evidence>
<dbReference type="RefSeq" id="WP_152192240.1">
    <property type="nucleotide sequence ID" value="NZ_WFKI01000084.1"/>
</dbReference>
<accession>A0A6L4WN87</accession>
<dbReference type="EMBL" id="WFKJ01000076">
    <property type="protein sequence ID" value="KAB7886577.1"/>
    <property type="molecule type" value="Genomic_DNA"/>
</dbReference>
<evidence type="ECO:0000313" key="10">
    <source>
        <dbReference type="EMBL" id="KAB7886577.1"/>
    </source>
</evidence>
<evidence type="ECO:0000256" key="1">
    <source>
        <dbReference type="ARBA" id="ARBA00004442"/>
    </source>
</evidence>
<organism evidence="9 12">
    <name type="scientific">Poseidonibacter ostreae</name>
    <dbReference type="NCBI Taxonomy" id="2654171"/>
    <lineage>
        <taxon>Bacteria</taxon>
        <taxon>Pseudomonadati</taxon>
        <taxon>Campylobacterota</taxon>
        <taxon>Epsilonproteobacteria</taxon>
        <taxon>Campylobacterales</taxon>
        <taxon>Arcobacteraceae</taxon>
        <taxon>Poseidonibacter</taxon>
    </lineage>
</organism>